<dbReference type="GO" id="GO:0006096">
    <property type="term" value="P:glycolytic process"/>
    <property type="evidence" value="ECO:0007669"/>
    <property type="project" value="InterPro"/>
</dbReference>
<dbReference type="EC" id="2.7.1.2" evidence="4"/>
<organism evidence="4">
    <name type="scientific">Caulobacter sp. (strain K31)</name>
    <dbReference type="NCBI Taxonomy" id="366602"/>
    <lineage>
        <taxon>Bacteria</taxon>
        <taxon>Pseudomonadati</taxon>
        <taxon>Pseudomonadota</taxon>
        <taxon>Alphaproteobacteria</taxon>
        <taxon>Caulobacterales</taxon>
        <taxon>Caulobacteraceae</taxon>
        <taxon>Caulobacter</taxon>
    </lineage>
</organism>
<dbReference type="GO" id="GO:0005829">
    <property type="term" value="C:cytosol"/>
    <property type="evidence" value="ECO:0007669"/>
    <property type="project" value="TreeGrafter"/>
</dbReference>
<dbReference type="GO" id="GO:0005536">
    <property type="term" value="F:D-glucose binding"/>
    <property type="evidence" value="ECO:0007669"/>
    <property type="project" value="InterPro"/>
</dbReference>
<accession>B0T691</accession>
<dbReference type="AlphaFoldDB" id="B0T691"/>
<dbReference type="STRING" id="366602.Caul_4974"/>
<dbReference type="PANTHER" id="PTHR47690">
    <property type="entry name" value="GLUCOKINASE"/>
    <property type="match status" value="1"/>
</dbReference>
<keyword evidence="1 4" id="KW-0808">Transferase</keyword>
<dbReference type="InterPro" id="IPR003836">
    <property type="entry name" value="Glucokinase"/>
</dbReference>
<dbReference type="eggNOG" id="COG0837">
    <property type="taxonomic scope" value="Bacteria"/>
</dbReference>
<dbReference type="PANTHER" id="PTHR47690:SF1">
    <property type="entry name" value="GLUCOKINASE"/>
    <property type="match status" value="1"/>
</dbReference>
<dbReference type="InterPro" id="IPR043129">
    <property type="entry name" value="ATPase_NBD"/>
</dbReference>
<protein>
    <submittedName>
        <fullName evidence="4">Glucokinase</fullName>
        <ecNumber evidence="4">2.7.1.2</ecNumber>
    </submittedName>
</protein>
<dbReference type="Pfam" id="PF02685">
    <property type="entry name" value="Glucokinase"/>
    <property type="match status" value="1"/>
</dbReference>
<dbReference type="GO" id="GO:0005524">
    <property type="term" value="F:ATP binding"/>
    <property type="evidence" value="ECO:0007669"/>
    <property type="project" value="InterPro"/>
</dbReference>
<dbReference type="Gene3D" id="3.30.420.40">
    <property type="match status" value="1"/>
</dbReference>
<evidence type="ECO:0000313" key="4">
    <source>
        <dbReference type="EMBL" id="ABZ74094.1"/>
    </source>
</evidence>
<dbReference type="OrthoDB" id="9800595at2"/>
<dbReference type="EMBL" id="CP000927">
    <property type="protein sequence ID" value="ABZ74094.1"/>
    <property type="molecule type" value="Genomic_DNA"/>
</dbReference>
<evidence type="ECO:0000256" key="2">
    <source>
        <dbReference type="ARBA" id="ARBA00022777"/>
    </source>
</evidence>
<dbReference type="HOGENOM" id="CLU_042582_1_0_5"/>
<dbReference type="InterPro" id="IPR050201">
    <property type="entry name" value="Bacterial_glucokinase"/>
</dbReference>
<evidence type="ECO:0000256" key="1">
    <source>
        <dbReference type="ARBA" id="ARBA00022679"/>
    </source>
</evidence>
<comment type="similarity">
    <text evidence="3">Belongs to the bacterial glucokinase family.</text>
</comment>
<evidence type="ECO:0000256" key="3">
    <source>
        <dbReference type="RuleBase" id="RU004046"/>
    </source>
</evidence>
<name>B0T691_CAUSK</name>
<keyword evidence="2 4" id="KW-0418">Kinase</keyword>
<reference evidence="4" key="1">
    <citation type="submission" date="2008-01" db="EMBL/GenBank/DDBJ databases">
        <title>Complete sequence of chromosome of Caulobacter sp. K31.</title>
        <authorList>
            <consortium name="US DOE Joint Genome Institute"/>
            <person name="Copeland A."/>
            <person name="Lucas S."/>
            <person name="Lapidus A."/>
            <person name="Barry K."/>
            <person name="Glavina del Rio T."/>
            <person name="Dalin E."/>
            <person name="Tice H."/>
            <person name="Pitluck S."/>
            <person name="Bruce D."/>
            <person name="Goodwin L."/>
            <person name="Thompson L.S."/>
            <person name="Brettin T."/>
            <person name="Detter J.C."/>
            <person name="Han C."/>
            <person name="Schmutz J."/>
            <person name="Larimer F."/>
            <person name="Land M."/>
            <person name="Hauser L."/>
            <person name="Kyrpides N."/>
            <person name="Kim E."/>
            <person name="Stephens C."/>
            <person name="Richardson P."/>
        </authorList>
    </citation>
    <scope>NUCLEOTIDE SEQUENCE [LARGE SCALE GENOMIC DNA]</scope>
    <source>
        <strain evidence="4">K31</strain>
    </source>
</reference>
<dbReference type="KEGG" id="cak:Caul_4974"/>
<gene>
    <name evidence="4" type="ordered locus">Caul_4974</name>
</gene>
<proteinExistence type="inferred from homology"/>
<dbReference type="SUPFAM" id="SSF53067">
    <property type="entry name" value="Actin-like ATPase domain"/>
    <property type="match status" value="1"/>
</dbReference>
<dbReference type="CDD" id="cd24008">
    <property type="entry name" value="ASKHA_NBD_GLK"/>
    <property type="match status" value="1"/>
</dbReference>
<dbReference type="GO" id="GO:0004340">
    <property type="term" value="F:glucokinase activity"/>
    <property type="evidence" value="ECO:0007669"/>
    <property type="project" value="UniProtKB-EC"/>
</dbReference>
<dbReference type="Gene3D" id="3.40.367.20">
    <property type="match status" value="1"/>
</dbReference>
<sequence>MTRQALIGEADGHALVLGLADPGALPSMRQVYRCATEDEMVAAIRDFLFQAGVMSLSRAAFCAPGPVIDGGLQLTRHPLRLNRERLAAASGAGDLMLVNDFLARAAAMPLLPDDWLEAIGEARPRQAAPAAAMGPIDGEGLGMAVLSPDGFVGWSASPGEGGHADLAAADDREAAIIALLRRQHGHVSAETVLTIDGVRDVHRALILLAGGPEARLTWEAVQALAEAGDPAASETFRLLSGWLGAVAGDLALVAGARSGVFVFSPFLASWGPLFDRGLARARFEAKGRMAAYQAGVPLYLVGSRDCGLLGLSALCRSSGPLAG</sequence>